<feature type="domain" description="Calcineurin-like phosphoesterase" evidence="2">
    <location>
        <begin position="59"/>
        <end position="242"/>
    </location>
</feature>
<proteinExistence type="predicted"/>
<dbReference type="SUPFAM" id="SSF56300">
    <property type="entry name" value="Metallo-dependent phosphatases"/>
    <property type="match status" value="1"/>
</dbReference>
<evidence type="ECO:0000259" key="2">
    <source>
        <dbReference type="Pfam" id="PF00149"/>
    </source>
</evidence>
<dbReference type="InterPro" id="IPR004843">
    <property type="entry name" value="Calcineurin-like_PHP"/>
</dbReference>
<evidence type="ECO:0000256" key="1">
    <source>
        <dbReference type="SAM" id="MobiDB-lite"/>
    </source>
</evidence>
<accession>A0A1G8RD29</accession>
<dbReference type="AlphaFoldDB" id="A0A1G8RD29"/>
<dbReference type="Proteomes" id="UP000199050">
    <property type="component" value="Unassembled WGS sequence"/>
</dbReference>
<sequence length="301" mass="33118">MKRHSAAGKRRTQSARTRLYSKLSSGLKKKLSGSPPQLKQSKQHKRGLKRKAKAYTVDFAVVGDSHVGYANSSAVFKDLLPKAAGGGNKRFFIFGGDNAQAGANHGKDADAYYRDFKNIVTATLGSIPYKASIGNWEASTRPLFTKYLGAVAGRRNFPGTQGLVRYVWLDCALGSFSADSINLLKNLDDRYYYIIDFHWPLQISGITVEPSHVLSAAETAKFFAAIPDKARDKVLAIFTHHGHKFFRKLTNIYPGFSKTKFFVTGCSGDYKCKPGGDRGYYNGTLSINGSTVTVDAYRVTV</sequence>
<gene>
    <name evidence="3" type="ORF">SAMN05216192_11266</name>
</gene>
<dbReference type="GO" id="GO:0016787">
    <property type="term" value="F:hydrolase activity"/>
    <property type="evidence" value="ECO:0007669"/>
    <property type="project" value="InterPro"/>
</dbReference>
<dbReference type="OrthoDB" id="2643643at2"/>
<protein>
    <submittedName>
        <fullName evidence="3">Calcineurin-like phosphoesterase</fullName>
    </submittedName>
</protein>
<evidence type="ECO:0000313" key="4">
    <source>
        <dbReference type="Proteomes" id="UP000199050"/>
    </source>
</evidence>
<reference evidence="4" key="1">
    <citation type="submission" date="2016-10" db="EMBL/GenBank/DDBJ databases">
        <authorList>
            <person name="Varghese N."/>
            <person name="Submissions S."/>
        </authorList>
    </citation>
    <scope>NUCLEOTIDE SEQUENCE [LARGE SCALE GENOMIC DNA]</scope>
    <source>
        <strain evidence="4">CGMCC 1.11012</strain>
    </source>
</reference>
<feature type="region of interest" description="Disordered" evidence="1">
    <location>
        <begin position="1"/>
        <end position="49"/>
    </location>
</feature>
<organism evidence="3 4">
    <name type="scientific">Paenibacillus typhae</name>
    <dbReference type="NCBI Taxonomy" id="1174501"/>
    <lineage>
        <taxon>Bacteria</taxon>
        <taxon>Bacillati</taxon>
        <taxon>Bacillota</taxon>
        <taxon>Bacilli</taxon>
        <taxon>Bacillales</taxon>
        <taxon>Paenibacillaceae</taxon>
        <taxon>Paenibacillus</taxon>
    </lineage>
</organism>
<feature type="compositionally biased region" description="Basic residues" evidence="1">
    <location>
        <begin position="1"/>
        <end position="13"/>
    </location>
</feature>
<dbReference type="Gene3D" id="3.60.21.10">
    <property type="match status" value="1"/>
</dbReference>
<evidence type="ECO:0000313" key="3">
    <source>
        <dbReference type="EMBL" id="SDJ14819.1"/>
    </source>
</evidence>
<dbReference type="RefSeq" id="WP_139171969.1">
    <property type="nucleotide sequence ID" value="NZ_CBCSKY010000078.1"/>
</dbReference>
<dbReference type="InterPro" id="IPR029052">
    <property type="entry name" value="Metallo-depent_PP-like"/>
</dbReference>
<name>A0A1G8RD29_9BACL</name>
<keyword evidence="4" id="KW-1185">Reference proteome</keyword>
<dbReference type="EMBL" id="FNDX01000012">
    <property type="protein sequence ID" value="SDJ14819.1"/>
    <property type="molecule type" value="Genomic_DNA"/>
</dbReference>
<dbReference type="Pfam" id="PF00149">
    <property type="entry name" value="Metallophos"/>
    <property type="match status" value="1"/>
</dbReference>